<keyword evidence="12" id="KW-1185">Reference proteome</keyword>
<evidence type="ECO:0000313" key="11">
    <source>
        <dbReference type="EMBL" id="CBJ28991.1"/>
    </source>
</evidence>
<dbReference type="GO" id="GO:0036503">
    <property type="term" value="P:ERAD pathway"/>
    <property type="evidence" value="ECO:0007669"/>
    <property type="project" value="TreeGrafter"/>
</dbReference>
<dbReference type="Pfam" id="PF00262">
    <property type="entry name" value="Calreticulin"/>
    <property type="match status" value="1"/>
</dbReference>
<feature type="transmembrane region" description="Helical" evidence="9">
    <location>
        <begin position="474"/>
        <end position="493"/>
    </location>
</feature>
<dbReference type="PANTHER" id="PTHR11073">
    <property type="entry name" value="CALRETICULIN AND CALNEXIN"/>
    <property type="match status" value="1"/>
</dbReference>
<evidence type="ECO:0000256" key="6">
    <source>
        <dbReference type="ARBA" id="ARBA00023136"/>
    </source>
</evidence>
<dbReference type="EMBL" id="FN649751">
    <property type="protein sequence ID" value="CBJ28991.1"/>
    <property type="molecule type" value="Genomic_DNA"/>
</dbReference>
<sequence length="593" mass="65414">MASSGDFPKRPETSSFQFASTFQGEDALRTGEWVLSQDPKYEGQEARVRVERCDLEGGVFHGDYGLLLDESHKHYGVGATLPKPVDNTGKDLVLQYEVQVRGGANCGGAYVKMLRGGSGEDMSTLNNDSPYSIMFGPDKCFRDTDKVHFILQHQNPNTNEWEEKHFGNAPKIKDDGGFHVYTLHIKKDDSSFDLYIDTEMISSGSLLADMKPPLVPPQEIDDPEDEQPEDWVTEAKIPDPSAVKPDDWDEDAPKKIVDEDADMPEGWLEEEEDIIPDPSSTRPDDWDDEEDGDWEPTMIINKACDEAPGCGKWEKPLIANPAYKGKWSAPKIDNPDYKGEWQPRKIPNPAYFDIESTEPSHVDPITGIAVEIWTVDGGVWLDNFVIGHDVGDALSLAEQTWRPKFKAFEAVKAAEKKQKERERADKRRERGSNEAIASWNAKMVATSRLLADKARPYVPAAAAPALDAAAENPIALVGTTLAGMLVMILLSVFKTRSSSSSRSSNRSRAKASAPSSEAGGDDEGSGDEGEGEGDDNQNKEEEEEEQEEEEQEEQEGEREENGENAAVNKQDDFGAAADEAEGEVEEPAPISST</sequence>
<dbReference type="Proteomes" id="UP000002630">
    <property type="component" value="Linkage Group LG26"/>
</dbReference>
<dbReference type="FunFam" id="2.10.250.10:FF:000001">
    <property type="entry name" value="Calnexin homolog"/>
    <property type="match status" value="1"/>
</dbReference>
<keyword evidence="6 9" id="KW-0472">Membrane</keyword>
<comment type="similarity">
    <text evidence="2 9">Belongs to the calreticulin family.</text>
</comment>
<evidence type="ECO:0000256" key="10">
    <source>
        <dbReference type="SAM" id="MobiDB-lite"/>
    </source>
</evidence>
<dbReference type="GO" id="GO:0005789">
    <property type="term" value="C:endoplasmic reticulum membrane"/>
    <property type="evidence" value="ECO:0007669"/>
    <property type="project" value="UniProtKB-SubCell"/>
</dbReference>
<dbReference type="GO" id="GO:0005509">
    <property type="term" value="F:calcium ion binding"/>
    <property type="evidence" value="ECO:0007669"/>
    <property type="project" value="InterPro"/>
</dbReference>
<dbReference type="GO" id="GO:0051082">
    <property type="term" value="F:unfolded protein binding"/>
    <property type="evidence" value="ECO:0007669"/>
    <property type="project" value="InterPro"/>
</dbReference>
<proteinExistence type="inferred from homology"/>
<evidence type="ECO:0000256" key="4">
    <source>
        <dbReference type="ARBA" id="ARBA00022824"/>
    </source>
</evidence>
<feature type="disulfide bond" evidence="8">
    <location>
        <begin position="106"/>
        <end position="140"/>
    </location>
</feature>
<feature type="compositionally biased region" description="Low complexity" evidence="10">
    <location>
        <begin position="497"/>
        <end position="518"/>
    </location>
</feature>
<evidence type="ECO:0000256" key="3">
    <source>
        <dbReference type="ARBA" id="ARBA00022692"/>
    </source>
</evidence>
<evidence type="ECO:0000256" key="5">
    <source>
        <dbReference type="ARBA" id="ARBA00022989"/>
    </source>
</evidence>
<evidence type="ECO:0000313" key="12">
    <source>
        <dbReference type="Proteomes" id="UP000002630"/>
    </source>
</evidence>
<evidence type="ECO:0000256" key="2">
    <source>
        <dbReference type="ARBA" id="ARBA00010983"/>
    </source>
</evidence>
<evidence type="ECO:0000256" key="1">
    <source>
        <dbReference type="ARBA" id="ARBA00004389"/>
    </source>
</evidence>
<evidence type="ECO:0000256" key="7">
    <source>
        <dbReference type="ARBA" id="ARBA00023186"/>
    </source>
</evidence>
<dbReference type="PRINTS" id="PR00626">
    <property type="entry name" value="CALRETICULIN"/>
</dbReference>
<dbReference type="PANTHER" id="PTHR11073:SF1">
    <property type="entry name" value="CALNEXIN 14D-RELATED"/>
    <property type="match status" value="1"/>
</dbReference>
<dbReference type="InterPro" id="IPR001580">
    <property type="entry name" value="Calret/calnex"/>
</dbReference>
<dbReference type="SUPFAM" id="SSF49899">
    <property type="entry name" value="Concanavalin A-like lectins/glucanases"/>
    <property type="match status" value="1"/>
</dbReference>
<feature type="region of interest" description="Disordered" evidence="10">
    <location>
        <begin position="497"/>
        <end position="593"/>
    </location>
</feature>
<dbReference type="InParanoid" id="D7FJ85"/>
<evidence type="ECO:0000256" key="8">
    <source>
        <dbReference type="PIRSR" id="PIRSR601580-3"/>
    </source>
</evidence>
<keyword evidence="3 9" id="KW-0812">Transmembrane</keyword>
<dbReference type="EMBL" id="FN647939">
    <property type="protein sequence ID" value="CBJ28991.1"/>
    <property type="molecule type" value="Genomic_DNA"/>
</dbReference>
<dbReference type="GO" id="GO:0006457">
    <property type="term" value="P:protein folding"/>
    <property type="evidence" value="ECO:0007669"/>
    <property type="project" value="InterPro"/>
</dbReference>
<dbReference type="SUPFAM" id="SSF63887">
    <property type="entry name" value="P-domain of calnexin/calreticulin"/>
    <property type="match status" value="1"/>
</dbReference>
<keyword evidence="8" id="KW-1015">Disulfide bond</keyword>
<feature type="compositionally biased region" description="Acidic residues" evidence="10">
    <location>
        <begin position="259"/>
        <end position="275"/>
    </location>
</feature>
<name>D7FJ85_ECTSI</name>
<gene>
    <name evidence="11" type="ORF">Esi_0130_0015</name>
</gene>
<dbReference type="InterPro" id="IPR009033">
    <property type="entry name" value="Calreticulin/calnexin_P_dom_sf"/>
</dbReference>
<feature type="compositionally biased region" description="Acidic residues" evidence="10">
    <location>
        <begin position="519"/>
        <end position="562"/>
    </location>
</feature>
<dbReference type="Gene3D" id="2.60.120.200">
    <property type="match status" value="1"/>
</dbReference>
<protein>
    <submittedName>
        <fullName evidence="11">Calnexin</fullName>
    </submittedName>
</protein>
<keyword evidence="5 9" id="KW-1133">Transmembrane helix</keyword>
<reference evidence="11 12" key="1">
    <citation type="journal article" date="2010" name="Nature">
        <title>The Ectocarpus genome and the independent evolution of multicellularity in brown algae.</title>
        <authorList>
            <person name="Cock J.M."/>
            <person name="Sterck L."/>
            <person name="Rouze P."/>
            <person name="Scornet D."/>
            <person name="Allen A.E."/>
            <person name="Amoutzias G."/>
            <person name="Anthouard V."/>
            <person name="Artiguenave F."/>
            <person name="Aury J.M."/>
            <person name="Badger J.H."/>
            <person name="Beszteri B."/>
            <person name="Billiau K."/>
            <person name="Bonnet E."/>
            <person name="Bothwell J.H."/>
            <person name="Bowler C."/>
            <person name="Boyen C."/>
            <person name="Brownlee C."/>
            <person name="Carrano C.J."/>
            <person name="Charrier B."/>
            <person name="Cho G.Y."/>
            <person name="Coelho S.M."/>
            <person name="Collen J."/>
            <person name="Corre E."/>
            <person name="Da Silva C."/>
            <person name="Delage L."/>
            <person name="Delaroque N."/>
            <person name="Dittami S.M."/>
            <person name="Doulbeau S."/>
            <person name="Elias M."/>
            <person name="Farnham G."/>
            <person name="Gachon C.M."/>
            <person name="Gschloessl B."/>
            <person name="Heesch S."/>
            <person name="Jabbari K."/>
            <person name="Jubin C."/>
            <person name="Kawai H."/>
            <person name="Kimura K."/>
            <person name="Kloareg B."/>
            <person name="Kupper F.C."/>
            <person name="Lang D."/>
            <person name="Le Bail A."/>
            <person name="Leblanc C."/>
            <person name="Lerouge P."/>
            <person name="Lohr M."/>
            <person name="Lopez P.J."/>
            <person name="Martens C."/>
            <person name="Maumus F."/>
            <person name="Michel G."/>
            <person name="Miranda-Saavedra D."/>
            <person name="Morales J."/>
            <person name="Moreau H."/>
            <person name="Motomura T."/>
            <person name="Nagasato C."/>
            <person name="Napoli C.A."/>
            <person name="Nelson D.R."/>
            <person name="Nyvall-Collen P."/>
            <person name="Peters A.F."/>
            <person name="Pommier C."/>
            <person name="Potin P."/>
            <person name="Poulain J."/>
            <person name="Quesneville H."/>
            <person name="Read B."/>
            <person name="Rensing S.A."/>
            <person name="Ritter A."/>
            <person name="Rousvoal S."/>
            <person name="Samanta M."/>
            <person name="Samson G."/>
            <person name="Schroeder D.C."/>
            <person name="Segurens B."/>
            <person name="Strittmatter M."/>
            <person name="Tonon T."/>
            <person name="Tregear J.W."/>
            <person name="Valentin K."/>
            <person name="von Dassow P."/>
            <person name="Yamagishi T."/>
            <person name="Van de Peer Y."/>
            <person name="Wincker P."/>
        </authorList>
    </citation>
    <scope>NUCLEOTIDE SEQUENCE [LARGE SCALE GENOMIC DNA]</scope>
    <source>
        <strain evidence="12">Ec32 / CCAP1310/4</strain>
    </source>
</reference>
<dbReference type="STRING" id="2880.D7FJ85"/>
<feature type="compositionally biased region" description="Acidic residues" evidence="10">
    <location>
        <begin position="219"/>
        <end position="232"/>
    </location>
</feature>
<organism evidence="11 12">
    <name type="scientific">Ectocarpus siliculosus</name>
    <name type="common">Brown alga</name>
    <name type="synonym">Conferva siliculosa</name>
    <dbReference type="NCBI Taxonomy" id="2880"/>
    <lineage>
        <taxon>Eukaryota</taxon>
        <taxon>Sar</taxon>
        <taxon>Stramenopiles</taxon>
        <taxon>Ochrophyta</taxon>
        <taxon>PX clade</taxon>
        <taxon>Phaeophyceae</taxon>
        <taxon>Ectocarpales</taxon>
        <taxon>Ectocarpaceae</taxon>
        <taxon>Ectocarpus</taxon>
    </lineage>
</organism>
<dbReference type="OrthoDB" id="1938156at2759"/>
<keyword evidence="7 9" id="KW-0143">Chaperone</keyword>
<dbReference type="OMA" id="SGCGKWE"/>
<accession>D7FJ85</accession>
<keyword evidence="4 9" id="KW-0256">Endoplasmic reticulum</keyword>
<feature type="region of interest" description="Disordered" evidence="10">
    <location>
        <begin position="208"/>
        <end position="290"/>
    </location>
</feature>
<dbReference type="InterPro" id="IPR013320">
    <property type="entry name" value="ConA-like_dom_sf"/>
</dbReference>
<comment type="subcellular location">
    <subcellularLocation>
        <location evidence="1">Endoplasmic reticulum membrane</location>
        <topology evidence="1">Single-pass membrane protein</topology>
    </subcellularLocation>
</comment>
<dbReference type="AlphaFoldDB" id="D7FJ85"/>
<dbReference type="Gene3D" id="2.10.250.10">
    <property type="entry name" value="Calreticulin/calnexin, P domain"/>
    <property type="match status" value="1"/>
</dbReference>
<evidence type="ECO:0000256" key="9">
    <source>
        <dbReference type="RuleBase" id="RU362126"/>
    </source>
</evidence>
<dbReference type="eggNOG" id="KOG0675">
    <property type="taxonomic scope" value="Eukaryota"/>
</dbReference>